<keyword evidence="12" id="KW-0963">Cytoplasm</keyword>
<dbReference type="InterPro" id="IPR011877">
    <property type="entry name" value="Ribokinase"/>
</dbReference>
<comment type="caution">
    <text evidence="14">The sequence shown here is derived from an EMBL/GenBank/DDBJ whole genome shotgun (WGS) entry which is preliminary data.</text>
</comment>
<sequence>MKEQQYAGNGPETSAAPRIVVVGSLNMDIVMESGRAPEEGETLLGTAMHLLPGGKGANQAVCAARLGASVAMIGAVGSDGFGRQMTEALEREGIDTSRVLRRAETPSGAASIWLAGGDNRIVVYPGANGSLSAEDIAAPESVRLLREADAVLIQLEIPLEAAERAATIAREAGAVVVLNPAPAAALPGALLRSASVLTPNRGELAVLAGESAEGESRLREAAQHMAAASGGAVVTTLGEAGALVLERPGRAPETVPAVKAGPVVDTTGAGDCFSAALAVALARGSALPEAARYAACAAALAVTRLGAQDGMPAEADVRRLYSAGG</sequence>
<comment type="activity regulation">
    <text evidence="12">Activated by a monovalent cation that binds near, but not in, the active site. The most likely occupant of the site in vivo is potassium. Ion binding induces a conformational change that may alter substrate affinity.</text>
</comment>
<feature type="binding site" evidence="12">
    <location>
        <position position="200"/>
    </location>
    <ligand>
        <name>ATP</name>
        <dbReference type="ChEBI" id="CHEBI:30616"/>
    </ligand>
</feature>
<comment type="caution">
    <text evidence="12">Lacks conserved residue(s) required for the propagation of feature annotation.</text>
</comment>
<evidence type="ECO:0000256" key="2">
    <source>
        <dbReference type="ARBA" id="ARBA00012035"/>
    </source>
</evidence>
<dbReference type="PANTHER" id="PTHR10584">
    <property type="entry name" value="SUGAR KINASE"/>
    <property type="match status" value="1"/>
</dbReference>
<evidence type="ECO:0000256" key="11">
    <source>
        <dbReference type="ARBA" id="ARBA00023277"/>
    </source>
</evidence>
<keyword evidence="5 12" id="KW-0479">Metal-binding</keyword>
<evidence type="ECO:0000256" key="10">
    <source>
        <dbReference type="ARBA" id="ARBA00022958"/>
    </source>
</evidence>
<comment type="subcellular location">
    <subcellularLocation>
        <location evidence="12">Cytoplasm</location>
    </subcellularLocation>
</comment>
<evidence type="ECO:0000256" key="3">
    <source>
        <dbReference type="ARBA" id="ARBA00016943"/>
    </source>
</evidence>
<dbReference type="InterPro" id="IPR002173">
    <property type="entry name" value="Carboh/pur_kinase_PfkB_CS"/>
</dbReference>
<keyword evidence="11 12" id="KW-0119">Carbohydrate metabolism</keyword>
<dbReference type="RefSeq" id="WP_166280132.1">
    <property type="nucleotide sequence ID" value="NZ_JAAFGS010000017.1"/>
</dbReference>
<dbReference type="CDD" id="cd01174">
    <property type="entry name" value="ribokinase"/>
    <property type="match status" value="1"/>
</dbReference>
<feature type="binding site" evidence="12">
    <location>
        <begin position="26"/>
        <end position="28"/>
    </location>
    <ligand>
        <name>substrate</name>
    </ligand>
</feature>
<proteinExistence type="inferred from homology"/>
<evidence type="ECO:0000256" key="1">
    <source>
        <dbReference type="ARBA" id="ARBA00005380"/>
    </source>
</evidence>
<dbReference type="PRINTS" id="PR00990">
    <property type="entry name" value="RIBOKINASE"/>
</dbReference>
<accession>A0ABX0FDE1</accession>
<dbReference type="Pfam" id="PF00294">
    <property type="entry name" value="PfkB"/>
    <property type="match status" value="1"/>
</dbReference>
<feature type="binding site" evidence="12">
    <location>
        <position position="156"/>
    </location>
    <ligand>
        <name>substrate</name>
    </ligand>
</feature>
<comment type="pathway">
    <text evidence="12">Carbohydrate metabolism; D-ribose degradation; D-ribose 5-phosphate from beta-D-ribopyranose: step 2/2.</text>
</comment>
<reference evidence="14 15" key="1">
    <citation type="submission" date="2020-01" db="EMBL/GenBank/DDBJ databases">
        <title>Polyphasic characterisation and genomic insights into a novel alkali tolerant bacterium VR-M41.</title>
        <authorList>
            <person name="Vemuluri V.R."/>
        </authorList>
    </citation>
    <scope>NUCLEOTIDE SEQUENCE [LARGE SCALE GENOMIC DNA]</scope>
    <source>
        <strain evidence="14 15">VR-M41</strain>
    </source>
</reference>
<evidence type="ECO:0000256" key="12">
    <source>
        <dbReference type="HAMAP-Rule" id="MF_01987"/>
    </source>
</evidence>
<evidence type="ECO:0000313" key="14">
    <source>
        <dbReference type="EMBL" id="NGZ78204.1"/>
    </source>
</evidence>
<dbReference type="EMBL" id="JAAFGS010000017">
    <property type="protein sequence ID" value="NGZ78204.1"/>
    <property type="molecule type" value="Genomic_DNA"/>
</dbReference>
<keyword evidence="10 12" id="KW-0630">Potassium</keyword>
<feature type="domain" description="Carbohydrate kinase PfkB" evidence="13">
    <location>
        <begin position="18"/>
        <end position="313"/>
    </location>
</feature>
<feature type="binding site" evidence="12">
    <location>
        <position position="301"/>
    </location>
    <ligand>
        <name>K(+)</name>
        <dbReference type="ChEBI" id="CHEBI:29103"/>
    </ligand>
</feature>
<evidence type="ECO:0000256" key="4">
    <source>
        <dbReference type="ARBA" id="ARBA00022679"/>
    </source>
</evidence>
<comment type="similarity">
    <text evidence="1">Belongs to the carbohydrate kinase pfkB family.</text>
</comment>
<feature type="active site" description="Proton acceptor" evidence="12">
    <location>
        <position position="271"/>
    </location>
</feature>
<keyword evidence="6 12" id="KW-0547">Nucleotide-binding</keyword>
<comment type="similarity">
    <text evidence="12">Belongs to the carbohydrate kinase PfkB family. Ribokinase subfamily.</text>
</comment>
<keyword evidence="8 12" id="KW-0067">ATP-binding</keyword>
<feature type="binding site" evidence="12">
    <location>
        <position position="304"/>
    </location>
    <ligand>
        <name>K(+)</name>
        <dbReference type="ChEBI" id="CHEBI:29103"/>
    </ligand>
</feature>
<evidence type="ECO:0000256" key="9">
    <source>
        <dbReference type="ARBA" id="ARBA00022842"/>
    </source>
</evidence>
<comment type="catalytic activity">
    <reaction evidence="12">
        <text>D-ribose + ATP = D-ribose 5-phosphate + ADP + H(+)</text>
        <dbReference type="Rhea" id="RHEA:13697"/>
        <dbReference type="ChEBI" id="CHEBI:15378"/>
        <dbReference type="ChEBI" id="CHEBI:30616"/>
        <dbReference type="ChEBI" id="CHEBI:47013"/>
        <dbReference type="ChEBI" id="CHEBI:78346"/>
        <dbReference type="ChEBI" id="CHEBI:456216"/>
        <dbReference type="EC" id="2.7.1.15"/>
    </reaction>
</comment>
<comment type="function">
    <text evidence="12">Catalyzes the phosphorylation of ribose at O-5 in a reaction requiring ATP and magnesium. The resulting D-ribose-5-phosphate can then be used either for sythesis of nucleotides, histidine, and tryptophan, or as a component of the pentose phosphate pathway.</text>
</comment>
<name>A0ABX0FDE1_9BACL</name>
<evidence type="ECO:0000256" key="5">
    <source>
        <dbReference type="ARBA" id="ARBA00022723"/>
    </source>
</evidence>
<organism evidence="14 15">
    <name type="scientific">Saccharibacillus alkalitolerans</name>
    <dbReference type="NCBI Taxonomy" id="2705290"/>
    <lineage>
        <taxon>Bacteria</taxon>
        <taxon>Bacillati</taxon>
        <taxon>Bacillota</taxon>
        <taxon>Bacilli</taxon>
        <taxon>Bacillales</taxon>
        <taxon>Paenibacillaceae</taxon>
        <taxon>Saccharibacillus</taxon>
    </lineage>
</organism>
<evidence type="ECO:0000313" key="15">
    <source>
        <dbReference type="Proteomes" id="UP000800303"/>
    </source>
</evidence>
<feature type="binding site" evidence="12">
    <location>
        <position position="306"/>
    </location>
    <ligand>
        <name>K(+)</name>
        <dbReference type="ChEBI" id="CHEBI:29103"/>
    </ligand>
</feature>
<dbReference type="Gene3D" id="3.40.1190.20">
    <property type="match status" value="1"/>
</dbReference>
<comment type="cofactor">
    <cofactor evidence="12">
        <name>Mg(2+)</name>
        <dbReference type="ChEBI" id="CHEBI:18420"/>
    </cofactor>
    <text evidence="12">Requires a divalent cation, most likely magnesium in vivo, as an electrophilic catalyst to aid phosphoryl group transfer. It is the chelate of the metal and the nucleotide that is the actual substrate.</text>
</comment>
<keyword evidence="4 12" id="KW-0808">Transferase</keyword>
<feature type="binding site" evidence="12">
    <location>
        <position position="267"/>
    </location>
    <ligand>
        <name>K(+)</name>
        <dbReference type="ChEBI" id="CHEBI:29103"/>
    </ligand>
</feature>
<feature type="binding site" evidence="12">
    <location>
        <begin position="236"/>
        <end position="241"/>
    </location>
    <ligand>
        <name>ATP</name>
        <dbReference type="ChEBI" id="CHEBI:30616"/>
    </ligand>
</feature>
<dbReference type="Proteomes" id="UP000800303">
    <property type="component" value="Unassembled WGS sequence"/>
</dbReference>
<dbReference type="InterPro" id="IPR011611">
    <property type="entry name" value="PfkB_dom"/>
</dbReference>
<dbReference type="HAMAP" id="MF_01987">
    <property type="entry name" value="Ribokinase"/>
    <property type="match status" value="1"/>
</dbReference>
<feature type="binding site" evidence="12">
    <location>
        <begin position="270"/>
        <end position="271"/>
    </location>
    <ligand>
        <name>ATP</name>
        <dbReference type="ChEBI" id="CHEBI:30616"/>
    </ligand>
</feature>
<dbReference type="GO" id="GO:0004747">
    <property type="term" value="F:ribokinase activity"/>
    <property type="evidence" value="ECO:0007669"/>
    <property type="project" value="UniProtKB-EC"/>
</dbReference>
<keyword evidence="9 12" id="KW-0460">Magnesium</keyword>
<protein>
    <recommendedName>
        <fullName evidence="3 12">Ribokinase</fullName>
        <shortName evidence="12">RK</shortName>
        <ecNumber evidence="2 12">2.7.1.15</ecNumber>
    </recommendedName>
</protein>
<keyword evidence="15" id="KW-1185">Reference proteome</keyword>
<evidence type="ECO:0000259" key="13">
    <source>
        <dbReference type="Pfam" id="PF00294"/>
    </source>
</evidence>
<gene>
    <name evidence="12 14" type="primary">rbsK</name>
    <name evidence="14" type="ORF">GYN08_23185</name>
</gene>
<evidence type="ECO:0000256" key="7">
    <source>
        <dbReference type="ARBA" id="ARBA00022777"/>
    </source>
</evidence>
<dbReference type="SUPFAM" id="SSF53613">
    <property type="entry name" value="Ribokinase-like"/>
    <property type="match status" value="1"/>
</dbReference>
<evidence type="ECO:0000256" key="8">
    <source>
        <dbReference type="ARBA" id="ARBA00022840"/>
    </source>
</evidence>
<evidence type="ECO:0000256" key="6">
    <source>
        <dbReference type="ARBA" id="ARBA00022741"/>
    </source>
</evidence>
<comment type="subunit">
    <text evidence="12">Homodimer.</text>
</comment>
<keyword evidence="7 12" id="KW-0418">Kinase</keyword>
<dbReference type="PANTHER" id="PTHR10584:SF166">
    <property type="entry name" value="RIBOKINASE"/>
    <property type="match status" value="1"/>
</dbReference>
<feature type="binding site" evidence="12">
    <location>
        <position position="265"/>
    </location>
    <ligand>
        <name>K(+)</name>
        <dbReference type="ChEBI" id="CHEBI:29103"/>
    </ligand>
</feature>
<feature type="binding site" evidence="12">
    <location>
        <begin position="54"/>
        <end position="58"/>
    </location>
    <ligand>
        <name>substrate</name>
    </ligand>
</feature>
<dbReference type="NCBIfam" id="TIGR02152">
    <property type="entry name" value="D_ribokin_bact"/>
    <property type="match status" value="1"/>
</dbReference>
<dbReference type="PROSITE" id="PS00584">
    <property type="entry name" value="PFKB_KINASES_2"/>
    <property type="match status" value="1"/>
</dbReference>
<dbReference type="InterPro" id="IPR029056">
    <property type="entry name" value="Ribokinase-like"/>
</dbReference>
<dbReference type="EC" id="2.7.1.15" evidence="2 12"/>
<dbReference type="InterPro" id="IPR002139">
    <property type="entry name" value="Ribo/fructo_kinase"/>
</dbReference>
<feature type="binding site" evidence="12">
    <location>
        <position position="271"/>
    </location>
    <ligand>
        <name>substrate</name>
    </ligand>
</feature>